<dbReference type="AlphaFoldDB" id="A0A853ID35"/>
<dbReference type="InterPro" id="IPR011010">
    <property type="entry name" value="DNA_brk_join_enz"/>
</dbReference>
<proteinExistence type="predicted"/>
<evidence type="ECO:0000259" key="2">
    <source>
        <dbReference type="Pfam" id="PF12834"/>
    </source>
</evidence>
<dbReference type="EMBL" id="JACCKB010000030">
    <property type="protein sequence ID" value="NYZ67841.1"/>
    <property type="molecule type" value="Genomic_DNA"/>
</dbReference>
<dbReference type="InterPro" id="IPR024456">
    <property type="entry name" value="Integrase_catalytic_putative"/>
</dbReference>
<dbReference type="InterPro" id="IPR013762">
    <property type="entry name" value="Integrase-like_cat_sf"/>
</dbReference>
<dbReference type="Pfam" id="PF12835">
    <property type="entry name" value="Integrase_1"/>
    <property type="match status" value="1"/>
</dbReference>
<evidence type="ECO:0000313" key="5">
    <source>
        <dbReference type="Proteomes" id="UP000569732"/>
    </source>
</evidence>
<protein>
    <submittedName>
        <fullName evidence="4">Integrase domain-containing protein</fullName>
    </submittedName>
</protein>
<organism evidence="4 5">
    <name type="scientific">Spartinivicinus marinus</name>
    <dbReference type="NCBI Taxonomy" id="2994442"/>
    <lineage>
        <taxon>Bacteria</taxon>
        <taxon>Pseudomonadati</taxon>
        <taxon>Pseudomonadota</taxon>
        <taxon>Gammaproteobacteria</taxon>
        <taxon>Oceanospirillales</taxon>
        <taxon>Zooshikellaceae</taxon>
        <taxon>Spartinivicinus</taxon>
    </lineage>
</organism>
<dbReference type="Gene3D" id="1.10.443.10">
    <property type="entry name" value="Intergrase catalytic core"/>
    <property type="match status" value="1"/>
</dbReference>
<keyword evidence="1" id="KW-0233">DNA recombination</keyword>
<dbReference type="GO" id="GO:0003677">
    <property type="term" value="F:DNA binding"/>
    <property type="evidence" value="ECO:0007669"/>
    <property type="project" value="InterPro"/>
</dbReference>
<dbReference type="RefSeq" id="WP_180569864.1">
    <property type="nucleotide sequence ID" value="NZ_JACCKB010000030.1"/>
</dbReference>
<evidence type="ECO:0000313" key="4">
    <source>
        <dbReference type="EMBL" id="NYZ67841.1"/>
    </source>
</evidence>
<dbReference type="InterPro" id="IPR024457">
    <property type="entry name" value="Putative_integrase_N"/>
</dbReference>
<name>A0A853ID35_9GAMM</name>
<feature type="domain" description="Putative integrase N-terminal" evidence="2">
    <location>
        <begin position="1"/>
        <end position="85"/>
    </location>
</feature>
<evidence type="ECO:0000256" key="1">
    <source>
        <dbReference type="ARBA" id="ARBA00023172"/>
    </source>
</evidence>
<feature type="domain" description="Integrase catalytic" evidence="3">
    <location>
        <begin position="122"/>
        <end position="234"/>
    </location>
</feature>
<sequence>MKKLNFELKQLCDRNRDGSYSTQSKRHHTLQLVASQLHEMGFRKMNASSIKPKHVEALVNRWKEEDLQVSTIKDRMSSLRWWAQKVNKAAVIARSNDSYGIDKRVYVTNESKAQTLDSDKLNTIKDMGIKLSLELQRAFGLRREECLKFTPSFAIQADHIRLKDSWTKGGRPRNIPIRNDYQRDVLKRVQAYAGSSSMIPANKSYRQHLRSYERLTQNAGFSKMHGLRHHYAQERYIELTGMVPPAAGGKSSKELTPEEKMRDQLARQVITHELGHSREQITAVYLGR</sequence>
<evidence type="ECO:0000259" key="3">
    <source>
        <dbReference type="Pfam" id="PF12835"/>
    </source>
</evidence>
<dbReference type="SUPFAM" id="SSF56349">
    <property type="entry name" value="DNA breaking-rejoining enzymes"/>
    <property type="match status" value="1"/>
</dbReference>
<dbReference type="GO" id="GO:0006310">
    <property type="term" value="P:DNA recombination"/>
    <property type="evidence" value="ECO:0007669"/>
    <property type="project" value="UniProtKB-KW"/>
</dbReference>
<accession>A0A853ID35</accession>
<keyword evidence="5" id="KW-1185">Reference proteome</keyword>
<reference evidence="4 5" key="1">
    <citation type="submission" date="2020-07" db="EMBL/GenBank/DDBJ databases">
        <title>Endozoicomonas sp. nov., isolated from sediment.</title>
        <authorList>
            <person name="Gu T."/>
        </authorList>
    </citation>
    <scope>NUCLEOTIDE SEQUENCE [LARGE SCALE GENOMIC DNA]</scope>
    <source>
        <strain evidence="4 5">SM1973</strain>
    </source>
</reference>
<dbReference type="GO" id="GO:0015074">
    <property type="term" value="P:DNA integration"/>
    <property type="evidence" value="ECO:0007669"/>
    <property type="project" value="InterPro"/>
</dbReference>
<gene>
    <name evidence="4" type="ORF">H0A36_17645</name>
</gene>
<dbReference type="Proteomes" id="UP000569732">
    <property type="component" value="Unassembled WGS sequence"/>
</dbReference>
<comment type="caution">
    <text evidence="4">The sequence shown here is derived from an EMBL/GenBank/DDBJ whole genome shotgun (WGS) entry which is preliminary data.</text>
</comment>
<dbReference type="Pfam" id="PF12834">
    <property type="entry name" value="Phage_int_SAM_2"/>
    <property type="match status" value="1"/>
</dbReference>